<feature type="transmembrane region" description="Helical" evidence="1">
    <location>
        <begin position="12"/>
        <end position="31"/>
    </location>
</feature>
<comment type="caution">
    <text evidence="2">The sequence shown here is derived from an EMBL/GenBank/DDBJ whole genome shotgun (WGS) entry which is preliminary data.</text>
</comment>
<accession>A0A0B9FZY8</accession>
<sequence>MVSEVAAKRWVFGGGVFNCVVAFPFSMPFWHESYIRFFNWLNGFIGLGGNDWIPPVDGGNMLFLNTAGLALFLIGMILIYASKNISSRMEIALFNGAVRFLWAIAAVYYLVFHDIIKILYLIVFIDIILASVYLYYYFAMKYIDKEEGFY</sequence>
<keyword evidence="1" id="KW-1133">Transmembrane helix</keyword>
<evidence type="ECO:0000313" key="2">
    <source>
        <dbReference type="EMBL" id="KHT62073.1"/>
    </source>
</evidence>
<evidence type="ECO:0000256" key="1">
    <source>
        <dbReference type="SAM" id="Phobius"/>
    </source>
</evidence>
<name>A0A0B9FZY8_9GAMM</name>
<reference evidence="2 3" key="1">
    <citation type="submission" date="2014-12" db="EMBL/GenBank/DDBJ databases">
        <title>Genome sequencing of Photobacterium gaetbulicola AD005a.</title>
        <authorList>
            <person name="Adrian T.G.S."/>
            <person name="Chan K.G."/>
        </authorList>
    </citation>
    <scope>NUCLEOTIDE SEQUENCE [LARGE SCALE GENOMIC DNA]</scope>
    <source>
        <strain evidence="2 3">AD005a</strain>
    </source>
</reference>
<protein>
    <submittedName>
        <fullName evidence="2">Uncharacterized protein</fullName>
    </submittedName>
</protein>
<dbReference type="AlphaFoldDB" id="A0A0B9FZY8"/>
<organism evidence="2 3">
    <name type="scientific">Photobacterium gaetbulicola</name>
    <dbReference type="NCBI Taxonomy" id="1295392"/>
    <lineage>
        <taxon>Bacteria</taxon>
        <taxon>Pseudomonadati</taxon>
        <taxon>Pseudomonadota</taxon>
        <taxon>Gammaproteobacteria</taxon>
        <taxon>Vibrionales</taxon>
        <taxon>Vibrionaceae</taxon>
        <taxon>Photobacterium</taxon>
    </lineage>
</organism>
<gene>
    <name evidence="2" type="ORF">RJ45_19320</name>
</gene>
<dbReference type="Proteomes" id="UP000031278">
    <property type="component" value="Unassembled WGS sequence"/>
</dbReference>
<dbReference type="RefSeq" id="WP_039466092.1">
    <property type="nucleotide sequence ID" value="NZ_JWLZ01000185.1"/>
</dbReference>
<feature type="transmembrane region" description="Helical" evidence="1">
    <location>
        <begin position="62"/>
        <end position="81"/>
    </location>
</feature>
<keyword evidence="1" id="KW-0812">Transmembrane</keyword>
<proteinExistence type="predicted"/>
<feature type="transmembrane region" description="Helical" evidence="1">
    <location>
        <begin position="93"/>
        <end position="112"/>
    </location>
</feature>
<feature type="transmembrane region" description="Helical" evidence="1">
    <location>
        <begin position="118"/>
        <end position="138"/>
    </location>
</feature>
<keyword evidence="1" id="KW-0472">Membrane</keyword>
<evidence type="ECO:0000313" key="3">
    <source>
        <dbReference type="Proteomes" id="UP000031278"/>
    </source>
</evidence>
<dbReference type="EMBL" id="JWLZ01000185">
    <property type="protein sequence ID" value="KHT62073.1"/>
    <property type="molecule type" value="Genomic_DNA"/>
</dbReference>